<protein>
    <recommendedName>
        <fullName evidence="4">DUF4245 domain-containing protein</fullName>
    </recommendedName>
</protein>
<keyword evidence="1" id="KW-0472">Membrane</keyword>
<name>A0A7W0CQX3_9ACTN</name>
<evidence type="ECO:0000313" key="2">
    <source>
        <dbReference type="EMBL" id="MBA2895708.1"/>
    </source>
</evidence>
<reference evidence="2 3" key="1">
    <citation type="submission" date="2020-07" db="EMBL/GenBank/DDBJ databases">
        <title>Genomic Encyclopedia of Type Strains, Phase IV (KMG-IV): sequencing the most valuable type-strain genomes for metagenomic binning, comparative biology and taxonomic classification.</title>
        <authorList>
            <person name="Goeker M."/>
        </authorList>
    </citation>
    <scope>NUCLEOTIDE SEQUENCE [LARGE SCALE GENOMIC DNA]</scope>
    <source>
        <strain evidence="2 3">DSM 45533</strain>
    </source>
</reference>
<organism evidence="2 3">
    <name type="scientific">Nonomuraea soli</name>
    <dbReference type="NCBI Taxonomy" id="1032476"/>
    <lineage>
        <taxon>Bacteria</taxon>
        <taxon>Bacillati</taxon>
        <taxon>Actinomycetota</taxon>
        <taxon>Actinomycetes</taxon>
        <taxon>Streptosporangiales</taxon>
        <taxon>Streptosporangiaceae</taxon>
        <taxon>Nonomuraea</taxon>
    </lineage>
</organism>
<proteinExistence type="predicted"/>
<sequence length="179" mass="19920">MRRFTEGFYGYVVAVFVVLACVGVFLIFFAPQSRDERIPRRDYTITVANFNRAVPYQIWAPTSDPAGWIPNSNKIANGEGGAKVLHLGYATKAREHAVFIQSNEQPPAEFANRMANSNQVVGTQQVGGVTWEQRYREDKKQRTLVRALPDVTLVVTGTADWAELGQLAALLQPRPKPTA</sequence>
<keyword evidence="1" id="KW-0812">Transmembrane</keyword>
<gene>
    <name evidence="2" type="ORF">HNR30_007094</name>
</gene>
<dbReference type="Pfam" id="PF14030">
    <property type="entry name" value="DUF4245"/>
    <property type="match status" value="1"/>
</dbReference>
<dbReference type="AlphaFoldDB" id="A0A7W0CQX3"/>
<dbReference type="RefSeq" id="WP_181614415.1">
    <property type="nucleotide sequence ID" value="NZ_BAABAM010000011.1"/>
</dbReference>
<dbReference type="InterPro" id="IPR025339">
    <property type="entry name" value="DUF4245"/>
</dbReference>
<keyword evidence="1" id="KW-1133">Transmembrane helix</keyword>
<evidence type="ECO:0000313" key="3">
    <source>
        <dbReference type="Proteomes" id="UP000530928"/>
    </source>
</evidence>
<feature type="transmembrane region" description="Helical" evidence="1">
    <location>
        <begin position="12"/>
        <end position="31"/>
    </location>
</feature>
<evidence type="ECO:0000256" key="1">
    <source>
        <dbReference type="SAM" id="Phobius"/>
    </source>
</evidence>
<dbReference type="PROSITE" id="PS51257">
    <property type="entry name" value="PROKAR_LIPOPROTEIN"/>
    <property type="match status" value="1"/>
</dbReference>
<dbReference type="Proteomes" id="UP000530928">
    <property type="component" value="Unassembled WGS sequence"/>
</dbReference>
<keyword evidence="3" id="KW-1185">Reference proteome</keyword>
<dbReference type="EMBL" id="JACDUR010000007">
    <property type="protein sequence ID" value="MBA2895708.1"/>
    <property type="molecule type" value="Genomic_DNA"/>
</dbReference>
<comment type="caution">
    <text evidence="2">The sequence shown here is derived from an EMBL/GenBank/DDBJ whole genome shotgun (WGS) entry which is preliminary data.</text>
</comment>
<evidence type="ECO:0008006" key="4">
    <source>
        <dbReference type="Google" id="ProtNLM"/>
    </source>
</evidence>
<accession>A0A7W0CQX3</accession>